<protein>
    <recommendedName>
        <fullName evidence="2">PiggyBac transposable element-derived protein domain-containing protein</fullName>
    </recommendedName>
</protein>
<dbReference type="OrthoDB" id="6782334at2759"/>
<dbReference type="EMBL" id="CAKOFQ010007344">
    <property type="protein sequence ID" value="CAH1998897.1"/>
    <property type="molecule type" value="Genomic_DNA"/>
</dbReference>
<keyword evidence="4" id="KW-1185">Reference proteome</keyword>
<evidence type="ECO:0000313" key="4">
    <source>
        <dbReference type="Proteomes" id="UP001152888"/>
    </source>
</evidence>
<accession>A0A9P0PUT3</accession>
<dbReference type="PANTHER" id="PTHR46599:SF3">
    <property type="entry name" value="PIGGYBAC TRANSPOSABLE ELEMENT-DERIVED PROTEIN 4"/>
    <property type="match status" value="1"/>
</dbReference>
<dbReference type="PANTHER" id="PTHR46599">
    <property type="entry name" value="PIGGYBAC TRANSPOSABLE ELEMENT-DERIVED PROTEIN 4"/>
    <property type="match status" value="1"/>
</dbReference>
<reference evidence="3" key="1">
    <citation type="submission" date="2022-03" db="EMBL/GenBank/DDBJ databases">
        <authorList>
            <person name="Sayadi A."/>
        </authorList>
    </citation>
    <scope>NUCLEOTIDE SEQUENCE</scope>
</reference>
<feature type="domain" description="PiggyBac transposable element-derived protein" evidence="2">
    <location>
        <begin position="124"/>
        <end position="296"/>
    </location>
</feature>
<dbReference type="Proteomes" id="UP001152888">
    <property type="component" value="Unassembled WGS sequence"/>
</dbReference>
<dbReference type="AlphaFoldDB" id="A0A9P0PUT3"/>
<evidence type="ECO:0000256" key="1">
    <source>
        <dbReference type="SAM" id="MobiDB-lite"/>
    </source>
</evidence>
<feature type="region of interest" description="Disordered" evidence="1">
    <location>
        <begin position="52"/>
        <end position="72"/>
    </location>
</feature>
<gene>
    <name evidence="3" type="ORF">ACAOBT_LOCUS24658</name>
</gene>
<sequence>MAGKKWSYKELENMTYEEYRNIFFEDIPSGNESEDDQNWSDEDFVDVDVHNATNTNNDVGIHPERVSDSDSSYSDDDLIPLADLQKKLSLDKFVWEKVSTNYTAPQEFTKDSGPCNISDDMERPVEVFLCPFPDSLFYHIVFQTNLYATQASARSGKLFTPTNTMEMKKFVAINILMGIKRLPSYRDFWSTQIELRDKYISSLIPRTRFDWLLGNVHLNDNVMQPKRGEPLYDKLYKVRPILQILSENYAKYYKPTKNVSLRQHMPNKPIKRGYKLWVRASESGYVNHFQIYTGKIGEKNWVPGW</sequence>
<evidence type="ECO:0000259" key="2">
    <source>
        <dbReference type="Pfam" id="PF13843"/>
    </source>
</evidence>
<dbReference type="Pfam" id="PF13843">
    <property type="entry name" value="DDE_Tnp_1_7"/>
    <property type="match status" value="1"/>
</dbReference>
<comment type="caution">
    <text evidence="3">The sequence shown here is derived from an EMBL/GenBank/DDBJ whole genome shotgun (WGS) entry which is preliminary data.</text>
</comment>
<evidence type="ECO:0000313" key="3">
    <source>
        <dbReference type="EMBL" id="CAH1998897.1"/>
    </source>
</evidence>
<organism evidence="3 4">
    <name type="scientific">Acanthoscelides obtectus</name>
    <name type="common">Bean weevil</name>
    <name type="synonym">Bruchus obtectus</name>
    <dbReference type="NCBI Taxonomy" id="200917"/>
    <lineage>
        <taxon>Eukaryota</taxon>
        <taxon>Metazoa</taxon>
        <taxon>Ecdysozoa</taxon>
        <taxon>Arthropoda</taxon>
        <taxon>Hexapoda</taxon>
        <taxon>Insecta</taxon>
        <taxon>Pterygota</taxon>
        <taxon>Neoptera</taxon>
        <taxon>Endopterygota</taxon>
        <taxon>Coleoptera</taxon>
        <taxon>Polyphaga</taxon>
        <taxon>Cucujiformia</taxon>
        <taxon>Chrysomeloidea</taxon>
        <taxon>Chrysomelidae</taxon>
        <taxon>Bruchinae</taxon>
        <taxon>Bruchini</taxon>
        <taxon>Acanthoscelides</taxon>
    </lineage>
</organism>
<dbReference type="InterPro" id="IPR029526">
    <property type="entry name" value="PGBD"/>
</dbReference>
<proteinExistence type="predicted"/>
<name>A0A9P0PUT3_ACAOB</name>